<proteinExistence type="predicted"/>
<accession>A0ABN6FMK8</accession>
<protein>
    <submittedName>
        <fullName evidence="1">Uncharacterized protein</fullName>
    </submittedName>
</protein>
<organism evidence="1 2">
    <name type="scientific">Sinomonas cyclohexanicum</name>
    <name type="common">Corynebacterium cyclohexanicum</name>
    <dbReference type="NCBI Taxonomy" id="322009"/>
    <lineage>
        <taxon>Bacteria</taxon>
        <taxon>Bacillati</taxon>
        <taxon>Actinomycetota</taxon>
        <taxon>Actinomycetes</taxon>
        <taxon>Micrococcales</taxon>
        <taxon>Micrococcaceae</taxon>
        <taxon>Sinomonas</taxon>
    </lineage>
</organism>
<evidence type="ECO:0000313" key="2">
    <source>
        <dbReference type="Proteomes" id="UP001319861"/>
    </source>
</evidence>
<reference evidence="1 2" key="1">
    <citation type="journal article" date="2021" name="J. Biosci. Bioeng.">
        <title>Identification and characterization of a chc gene cluster responsible for the aromatization pathway of cyclohexanecarboxylate degradation in Sinomonas cyclohexanicum ATCC 51369.</title>
        <authorList>
            <person name="Yamamoto T."/>
            <person name="Hasegawa Y."/>
            <person name="Lau P.C.K."/>
            <person name="Iwaki H."/>
        </authorList>
    </citation>
    <scope>NUCLEOTIDE SEQUENCE [LARGE SCALE GENOMIC DNA]</scope>
    <source>
        <strain evidence="1 2">ATCC 51369</strain>
    </source>
</reference>
<evidence type="ECO:0000313" key="1">
    <source>
        <dbReference type="EMBL" id="BCT78107.1"/>
    </source>
</evidence>
<keyword evidence="2" id="KW-1185">Reference proteome</keyword>
<sequence>MSYDLSVYSPDRPTMEVALLLVGNTRGLQPDPTDSVPDTGPGAVHVLRGVKREYSFTVEGPFEVEADDVPEEVAAAVPGARTMFQVLVEGTAVAEIPHAVRFARKLAKACFGAVLDEQTSEVWPQPKEPAPASEFRVYPRVDAVEFAWYCLADEMPQDLPRRYLRLAEAHLPEALPVRYGTYTPLQGNFARDGEEGFKSAWVQAVGSDLAMDTAPPVSWASLRPIREQRIGDVRDMRMTITREALEHASLRSRVKQFFIQFAIEIRAFHATAEVQRNYILENNRARILSGSSEMFRYSALQGDWVGLKPHPQWWMWFGPLYADAVRPYLTGHLEEYPEGVFHSWTDAPANRDELTTLLPDPARPWIPERFTPVYEDGVVQPVSTAEWMPQRLREAHVPPQPWTDDDSNA</sequence>
<gene>
    <name evidence="1" type="ORF">SCMU_39490</name>
</gene>
<dbReference type="Proteomes" id="UP001319861">
    <property type="component" value="Chromosome"/>
</dbReference>
<name>A0ABN6FMK8_SINCY</name>
<dbReference type="EMBL" id="AP024525">
    <property type="protein sequence ID" value="BCT78107.1"/>
    <property type="molecule type" value="Genomic_DNA"/>
</dbReference>